<keyword evidence="2" id="KW-0560">Oxidoreductase</keyword>
<feature type="non-terminal residue" evidence="2">
    <location>
        <position position="1"/>
    </location>
</feature>
<dbReference type="EMBL" id="FN394211">
    <property type="protein sequence ID" value="CAZ15812.1"/>
    <property type="molecule type" value="Genomic_DNA"/>
</dbReference>
<gene>
    <name evidence="2" type="primary">pmoA</name>
</gene>
<dbReference type="AlphaFoldDB" id="C4R9X7"/>
<reference evidence="2" key="1">
    <citation type="journal article" date="2010" name="Appl. Environ. Microbiol.">
        <title>Methanotrophic communities in brazilian ferralsols from naturally forested, afforested, and agricultural sites.</title>
        <authorList>
            <person name="Dorr N."/>
            <person name="Glaser B."/>
            <person name="Kolb S."/>
        </authorList>
    </citation>
    <scope>NUCLEOTIDE SEQUENCE</scope>
</reference>
<sequence length="165" mass="18226">DRLEGSAVLAGGDTDLADHVSRRDPVRALGQVSAADRCDGLCRRSGARPVGEPHPQLLWVGLFPGELRLARDGDPRRDSPRLRADAVAQLSAHGDLRRYALGRRLLFRQLADARGVPSAGEPQRRPALDRRLAGLRVHSHRHTRIHSHHRARHAAHVRQGRHSGV</sequence>
<name>C4R9X7_9BACT</name>
<dbReference type="GO" id="GO:0004497">
    <property type="term" value="F:monooxygenase activity"/>
    <property type="evidence" value="ECO:0007669"/>
    <property type="project" value="UniProtKB-KW"/>
</dbReference>
<evidence type="ECO:0000256" key="1">
    <source>
        <dbReference type="SAM" id="MobiDB-lite"/>
    </source>
</evidence>
<accession>C4R9X7</accession>
<feature type="non-terminal residue" evidence="2">
    <location>
        <position position="165"/>
    </location>
</feature>
<organism evidence="2">
    <name type="scientific">uncultured methanotrophic bacterium</name>
    <dbReference type="NCBI Taxonomy" id="288814"/>
    <lineage>
        <taxon>Bacteria</taxon>
        <taxon>environmental samples</taxon>
    </lineage>
</organism>
<evidence type="ECO:0000313" key="2">
    <source>
        <dbReference type="EMBL" id="CAZ15812.1"/>
    </source>
</evidence>
<keyword evidence="2" id="KW-0503">Monooxygenase</keyword>
<proteinExistence type="predicted"/>
<protein>
    <submittedName>
        <fullName evidence="2">Particulate methane monooxygenase subunit A</fullName>
    </submittedName>
</protein>
<feature type="region of interest" description="Disordered" evidence="1">
    <location>
        <begin position="140"/>
        <end position="165"/>
    </location>
</feature>